<organism evidence="6 7">
    <name type="scientific">Candidatus Gottesmanbacteria bacterium RIFCSPLOWO2_01_FULL_39_12b</name>
    <dbReference type="NCBI Taxonomy" id="1798388"/>
    <lineage>
        <taxon>Bacteria</taxon>
        <taxon>Candidatus Gottesmaniibacteriota</taxon>
    </lineage>
</organism>
<dbReference type="SMART" id="SM00279">
    <property type="entry name" value="HhH2"/>
    <property type="match status" value="1"/>
</dbReference>
<sequence>MNRLVLIDGHAILYRAYHALPTSLTTPKGQIINAVYGFTSMLLKVISELKPTHLIVVFDTPQPTFRNKLYKDYQIQRPKADEEFIVQIDLVKKVVNEMNIPLFECPGFEADDVIGTVVKQYRKENSETIVVTSDRDMLQLINGKVKLYMPVKGLSISKLYGEKEAEERMGVKSSQIVDYKGLVGDPSDNYPGIPGIGPKSAEKLLRVWGTLENIYAHLSSIDGKLAEKLLEHKDSALLSKQLATIVVNAPVTFNPEACILKNFDRPNVHNLFAEFGFRSLIPRLRSDNIQQKTFNKKINNNEKSQQIKFF</sequence>
<dbReference type="EMBL" id="MFJR01000015">
    <property type="protein sequence ID" value="OGG25760.1"/>
    <property type="molecule type" value="Genomic_DNA"/>
</dbReference>
<protein>
    <recommendedName>
        <fullName evidence="5">5'-3' exonuclease domain-containing protein</fullName>
    </recommendedName>
</protein>
<dbReference type="InterPro" id="IPR008918">
    <property type="entry name" value="HhH2"/>
</dbReference>
<dbReference type="SMART" id="SM00475">
    <property type="entry name" value="53EXOc"/>
    <property type="match status" value="1"/>
</dbReference>
<dbReference type="Gene3D" id="1.10.150.20">
    <property type="entry name" value="5' to 3' exonuclease, C-terminal subdomain"/>
    <property type="match status" value="1"/>
</dbReference>
<dbReference type="GO" id="GO:0008409">
    <property type="term" value="F:5'-3' exonuclease activity"/>
    <property type="evidence" value="ECO:0007669"/>
    <property type="project" value="InterPro"/>
</dbReference>
<evidence type="ECO:0000256" key="3">
    <source>
        <dbReference type="ARBA" id="ARBA00022839"/>
    </source>
</evidence>
<dbReference type="AlphaFoldDB" id="A0A1F6AM41"/>
<reference evidence="6 7" key="1">
    <citation type="journal article" date="2016" name="Nat. Commun.">
        <title>Thousands of microbial genomes shed light on interconnected biogeochemical processes in an aquifer system.</title>
        <authorList>
            <person name="Anantharaman K."/>
            <person name="Brown C.T."/>
            <person name="Hug L.A."/>
            <person name="Sharon I."/>
            <person name="Castelle C.J."/>
            <person name="Probst A.J."/>
            <person name="Thomas B.C."/>
            <person name="Singh A."/>
            <person name="Wilkins M.J."/>
            <person name="Karaoz U."/>
            <person name="Brodie E.L."/>
            <person name="Williams K.H."/>
            <person name="Hubbard S.S."/>
            <person name="Banfield J.F."/>
        </authorList>
    </citation>
    <scope>NUCLEOTIDE SEQUENCE [LARGE SCALE GENOMIC DNA]</scope>
</reference>
<dbReference type="FunFam" id="3.40.50.1010:FF:000001">
    <property type="entry name" value="DNA polymerase I"/>
    <property type="match status" value="1"/>
</dbReference>
<name>A0A1F6AM41_9BACT</name>
<dbReference type="GO" id="GO:0003677">
    <property type="term" value="F:DNA binding"/>
    <property type="evidence" value="ECO:0007669"/>
    <property type="project" value="UniProtKB-KW"/>
</dbReference>
<dbReference type="Proteomes" id="UP000176609">
    <property type="component" value="Unassembled WGS sequence"/>
</dbReference>
<dbReference type="Gene3D" id="3.40.50.1010">
    <property type="entry name" value="5'-nuclease"/>
    <property type="match status" value="1"/>
</dbReference>
<dbReference type="InterPro" id="IPR038969">
    <property type="entry name" value="FEN"/>
</dbReference>
<dbReference type="InterPro" id="IPR036279">
    <property type="entry name" value="5-3_exonuclease_C_sf"/>
</dbReference>
<dbReference type="InterPro" id="IPR020046">
    <property type="entry name" value="5-3_exonucl_a-hlix_arch_N"/>
</dbReference>
<dbReference type="CDD" id="cd09898">
    <property type="entry name" value="H3TH_53EXO"/>
    <property type="match status" value="1"/>
</dbReference>
<evidence type="ECO:0000256" key="2">
    <source>
        <dbReference type="ARBA" id="ARBA00022801"/>
    </source>
</evidence>
<feature type="domain" description="5'-3' exonuclease" evidence="5">
    <location>
        <begin position="2"/>
        <end position="261"/>
    </location>
</feature>
<gene>
    <name evidence="6" type="ORF">A2960_05455</name>
</gene>
<evidence type="ECO:0000256" key="4">
    <source>
        <dbReference type="ARBA" id="ARBA00023125"/>
    </source>
</evidence>
<dbReference type="PANTHER" id="PTHR42646:SF2">
    <property type="entry name" value="5'-3' EXONUCLEASE FAMILY PROTEIN"/>
    <property type="match status" value="1"/>
</dbReference>
<dbReference type="FunFam" id="1.10.150.20:FF:000003">
    <property type="entry name" value="DNA polymerase I"/>
    <property type="match status" value="1"/>
</dbReference>
<dbReference type="InterPro" id="IPR002421">
    <property type="entry name" value="5-3_exonuclease"/>
</dbReference>
<dbReference type="PANTHER" id="PTHR42646">
    <property type="entry name" value="FLAP ENDONUCLEASE XNI"/>
    <property type="match status" value="1"/>
</dbReference>
<proteinExistence type="predicted"/>
<evidence type="ECO:0000313" key="6">
    <source>
        <dbReference type="EMBL" id="OGG25760.1"/>
    </source>
</evidence>
<accession>A0A1F6AM41</accession>
<dbReference type="CDD" id="cd09859">
    <property type="entry name" value="PIN_53EXO"/>
    <property type="match status" value="1"/>
</dbReference>
<dbReference type="InterPro" id="IPR029060">
    <property type="entry name" value="PIN-like_dom_sf"/>
</dbReference>
<dbReference type="SUPFAM" id="SSF47807">
    <property type="entry name" value="5' to 3' exonuclease, C-terminal subdomain"/>
    <property type="match status" value="1"/>
</dbReference>
<keyword evidence="2" id="KW-0378">Hydrolase</keyword>
<comment type="caution">
    <text evidence="6">The sequence shown here is derived from an EMBL/GenBank/DDBJ whole genome shotgun (WGS) entry which is preliminary data.</text>
</comment>
<keyword evidence="1" id="KW-0540">Nuclease</keyword>
<keyword evidence="3" id="KW-0269">Exonuclease</keyword>
<dbReference type="GO" id="GO:0033567">
    <property type="term" value="P:DNA replication, Okazaki fragment processing"/>
    <property type="evidence" value="ECO:0007669"/>
    <property type="project" value="InterPro"/>
</dbReference>
<evidence type="ECO:0000313" key="7">
    <source>
        <dbReference type="Proteomes" id="UP000176609"/>
    </source>
</evidence>
<dbReference type="SUPFAM" id="SSF88723">
    <property type="entry name" value="PIN domain-like"/>
    <property type="match status" value="1"/>
</dbReference>
<dbReference type="Pfam" id="PF02739">
    <property type="entry name" value="5_3_exonuc_N"/>
    <property type="match status" value="1"/>
</dbReference>
<dbReference type="InterPro" id="IPR020045">
    <property type="entry name" value="DNA_polI_H3TH"/>
</dbReference>
<evidence type="ECO:0000259" key="5">
    <source>
        <dbReference type="SMART" id="SM00475"/>
    </source>
</evidence>
<evidence type="ECO:0000256" key="1">
    <source>
        <dbReference type="ARBA" id="ARBA00022722"/>
    </source>
</evidence>
<dbReference type="Pfam" id="PF01367">
    <property type="entry name" value="5_3_exonuc"/>
    <property type="match status" value="1"/>
</dbReference>
<dbReference type="GO" id="GO:0017108">
    <property type="term" value="F:5'-flap endonuclease activity"/>
    <property type="evidence" value="ECO:0007669"/>
    <property type="project" value="InterPro"/>
</dbReference>
<keyword evidence="4" id="KW-0238">DNA-binding</keyword>